<dbReference type="Gene3D" id="3.90.550.10">
    <property type="entry name" value="Spore Coat Polysaccharide Biosynthesis Protein SpsA, Chain A"/>
    <property type="match status" value="2"/>
</dbReference>
<dbReference type="CDD" id="cd00761">
    <property type="entry name" value="Glyco_tranf_GTA_type"/>
    <property type="match status" value="1"/>
</dbReference>
<evidence type="ECO:0000259" key="1">
    <source>
        <dbReference type="Pfam" id="PF00535"/>
    </source>
</evidence>
<dbReference type="PANTHER" id="PTHR22916:SF3">
    <property type="entry name" value="UDP-GLCNAC:BETAGAL BETA-1,3-N-ACETYLGLUCOSAMINYLTRANSFERASE-LIKE PROTEIN 1"/>
    <property type="match status" value="1"/>
</dbReference>
<reference evidence="2 3" key="1">
    <citation type="submission" date="2018-05" db="EMBL/GenBank/DDBJ databases">
        <title>Animal gut microbial communities from fecal samples from Wisconsin, USA.</title>
        <authorList>
            <person name="Neumann A."/>
        </authorList>
    </citation>
    <scope>NUCLEOTIDE SEQUENCE [LARGE SCALE GENOMIC DNA]</scope>
    <source>
        <strain evidence="2 3">UWS4</strain>
    </source>
</reference>
<dbReference type="RefSeq" id="WP_109587752.1">
    <property type="nucleotide sequence ID" value="NZ_QGHD01000031.1"/>
</dbReference>
<dbReference type="EMBL" id="QGHD01000031">
    <property type="protein sequence ID" value="PWK93147.1"/>
    <property type="molecule type" value="Genomic_DNA"/>
</dbReference>
<dbReference type="Proteomes" id="UP000245523">
    <property type="component" value="Unassembled WGS sequence"/>
</dbReference>
<dbReference type="PANTHER" id="PTHR22916">
    <property type="entry name" value="GLYCOSYLTRANSFERASE"/>
    <property type="match status" value="1"/>
</dbReference>
<proteinExistence type="predicted"/>
<accession>A0ABX5LLL6</accession>
<dbReference type="InterPro" id="IPR001173">
    <property type="entry name" value="Glyco_trans_2-like"/>
</dbReference>
<organism evidence="2 3">
    <name type="scientific">Hallerella porci</name>
    <dbReference type="NCBI Taxonomy" id="1945871"/>
    <lineage>
        <taxon>Bacteria</taxon>
        <taxon>Pseudomonadati</taxon>
        <taxon>Fibrobacterota</taxon>
        <taxon>Fibrobacteria</taxon>
        <taxon>Fibrobacterales</taxon>
        <taxon>Fibrobacteraceae</taxon>
        <taxon>Hallerella</taxon>
    </lineage>
</organism>
<comment type="caution">
    <text evidence="2">The sequence shown here is derived from an EMBL/GenBank/DDBJ whole genome shotgun (WGS) entry which is preliminary data.</text>
</comment>
<evidence type="ECO:0000313" key="2">
    <source>
        <dbReference type="EMBL" id="PWK93147.1"/>
    </source>
</evidence>
<name>A0ABX5LLL6_9BACT</name>
<evidence type="ECO:0000313" key="3">
    <source>
        <dbReference type="Proteomes" id="UP000245523"/>
    </source>
</evidence>
<feature type="domain" description="Glycosyltransferase 2-like" evidence="1">
    <location>
        <begin position="8"/>
        <end position="123"/>
    </location>
</feature>
<dbReference type="InterPro" id="IPR029044">
    <property type="entry name" value="Nucleotide-diphossugar_trans"/>
</dbReference>
<keyword evidence="3" id="KW-1185">Reference proteome</keyword>
<dbReference type="SUPFAM" id="SSF53448">
    <property type="entry name" value="Nucleotide-diphospho-sugar transferases"/>
    <property type="match status" value="2"/>
</dbReference>
<dbReference type="Pfam" id="PF00535">
    <property type="entry name" value="Glycos_transf_2"/>
    <property type="match status" value="1"/>
</dbReference>
<sequence>MSQQPLVSILCATYNQKKYIAQCIEGFLCQKVNFPIEIIIHDDASTDGTADIVREYANKHPDLIKPILQTENQHSKHNSIWKNFIYPKAQGKYYAECEGDDYWTDSNKLQRQVDFLECHPDYVLSTENANILFTKTGVVKPFSTEQEHNITQDDLLICRRFATASVVYQGKYVAEFLKSDQPSFDTCFWAYLSSKGKIHFSPIISSVYRRGPGVTENNKVKWAYTSEQFNNTINQFYNPSKKVRKARNKTLFFDFRQGWKAAKVCGDKVNARKLLFKMIKLSPKFFIEDYLKRKYQFYVNEKIRPALANLKIKLASTKKRSSSERSNPIVVSLTSYEPRFKTLHLCIKSLLNQSFSADKVILYLTKDIEISSLPKNLQMLQSKGLEIRNICENIKPHKKYFYAMQEFKDSIIVTADDDVIYPKNWLESLYDSYKMHPSCISARRVHKISRCLDGSAAPYNTWTLEYRGVEPSMDLVGIGVGGVLYPPHIFDMNKEYFKKENIISNALNADDIWLKFMELEENVPVVWVPCKTPHPYKIDDPALAQTGLENENRLNNQNDIYIKNCEKFFKKKL</sequence>
<gene>
    <name evidence="2" type="ORF">B0H50_13117</name>
</gene>
<protein>
    <submittedName>
        <fullName evidence="2">Glycosyltransferase involved in cell wall biosynthesis</fullName>
    </submittedName>
</protein>